<evidence type="ECO:0000256" key="2">
    <source>
        <dbReference type="PROSITE-ProRule" id="PRU01331"/>
    </source>
</evidence>
<dbReference type="AlphaFoldDB" id="A0A9W9G1A0"/>
<sequence length="265" mass="29215">MENIARMLLDLGIALEHFHCESAPGQWEFVLPPATPVQAVDTLLKARDTILAVARSFGVLATLHPRVSKDHSGTGAHVHISINPIGNCSMARSETFFAGIIDHMPSILAFTLPQEVSYERVQAGLWSGGEYACWGWENKDTPMRRVAENHFEFKLMDGLANPYLALTALLSSGLDGLSNNTHLTAGNCDKAPTDMTLEERVVVGVETLLPKTIEDSLAALGRNERLAGFIGETLVSQYAAVKRSEAQFLLKMPVEERRRWLISKY</sequence>
<feature type="domain" description="GS catalytic" evidence="4">
    <location>
        <begin position="1"/>
        <end position="265"/>
    </location>
</feature>
<keyword evidence="6" id="KW-1185">Reference proteome</keyword>
<dbReference type="InterPro" id="IPR008146">
    <property type="entry name" value="Gln_synth_cat_dom"/>
</dbReference>
<dbReference type="InterPro" id="IPR014746">
    <property type="entry name" value="Gln_synth/guanido_kin_cat_dom"/>
</dbReference>
<comment type="similarity">
    <text evidence="2 3">Belongs to the glutamine synthetase family.</text>
</comment>
<dbReference type="SUPFAM" id="SSF55931">
    <property type="entry name" value="Glutamine synthetase/guanido kinase"/>
    <property type="match status" value="1"/>
</dbReference>
<dbReference type="Proteomes" id="UP001149074">
    <property type="component" value="Unassembled WGS sequence"/>
</dbReference>
<reference evidence="5" key="2">
    <citation type="journal article" date="2023" name="IMA Fungus">
        <title>Comparative genomic study of the Penicillium genus elucidates a diverse pangenome and 15 lateral gene transfer events.</title>
        <authorList>
            <person name="Petersen C."/>
            <person name="Sorensen T."/>
            <person name="Nielsen M.R."/>
            <person name="Sondergaard T.E."/>
            <person name="Sorensen J.L."/>
            <person name="Fitzpatrick D.A."/>
            <person name="Frisvad J.C."/>
            <person name="Nielsen K.L."/>
        </authorList>
    </citation>
    <scope>NUCLEOTIDE SEQUENCE</scope>
    <source>
        <strain evidence="5">IBT 30761</strain>
    </source>
</reference>
<dbReference type="Pfam" id="PF00120">
    <property type="entry name" value="Gln-synt_C"/>
    <property type="match status" value="1"/>
</dbReference>
<evidence type="ECO:0000313" key="6">
    <source>
        <dbReference type="Proteomes" id="UP001149074"/>
    </source>
</evidence>
<proteinExistence type="inferred from homology"/>
<comment type="caution">
    <text evidence="5">The sequence shown here is derived from an EMBL/GenBank/DDBJ whole genome shotgun (WGS) entry which is preliminary data.</text>
</comment>
<evidence type="ECO:0000256" key="3">
    <source>
        <dbReference type="RuleBase" id="RU000384"/>
    </source>
</evidence>
<evidence type="ECO:0000313" key="5">
    <source>
        <dbReference type="EMBL" id="KAJ5110289.1"/>
    </source>
</evidence>
<dbReference type="OrthoDB" id="3364440at2759"/>
<evidence type="ECO:0000259" key="4">
    <source>
        <dbReference type="PROSITE" id="PS51987"/>
    </source>
</evidence>
<organism evidence="5 6">
    <name type="scientific">Penicillium argentinense</name>
    <dbReference type="NCBI Taxonomy" id="1131581"/>
    <lineage>
        <taxon>Eukaryota</taxon>
        <taxon>Fungi</taxon>
        <taxon>Dikarya</taxon>
        <taxon>Ascomycota</taxon>
        <taxon>Pezizomycotina</taxon>
        <taxon>Eurotiomycetes</taxon>
        <taxon>Eurotiomycetidae</taxon>
        <taxon>Eurotiales</taxon>
        <taxon>Aspergillaceae</taxon>
        <taxon>Penicillium</taxon>
    </lineage>
</organism>
<reference evidence="5" key="1">
    <citation type="submission" date="2022-11" db="EMBL/GenBank/DDBJ databases">
        <authorList>
            <person name="Petersen C."/>
        </authorList>
    </citation>
    <scope>NUCLEOTIDE SEQUENCE</scope>
    <source>
        <strain evidence="5">IBT 30761</strain>
    </source>
</reference>
<dbReference type="RefSeq" id="XP_056478400.1">
    <property type="nucleotide sequence ID" value="XM_056615428.1"/>
</dbReference>
<accession>A0A9W9G1A0</accession>
<dbReference type="SMART" id="SM01230">
    <property type="entry name" value="Gln-synt_C"/>
    <property type="match status" value="1"/>
</dbReference>
<protein>
    <recommendedName>
        <fullName evidence="4">GS catalytic domain-containing protein</fullName>
    </recommendedName>
</protein>
<dbReference type="PROSITE" id="PS51987">
    <property type="entry name" value="GS_CATALYTIC"/>
    <property type="match status" value="1"/>
</dbReference>
<dbReference type="GeneID" id="81354407"/>
<name>A0A9W9G1A0_9EURO</name>
<evidence type="ECO:0000256" key="1">
    <source>
        <dbReference type="ARBA" id="ARBA00022598"/>
    </source>
</evidence>
<dbReference type="EMBL" id="JAPQKI010000003">
    <property type="protein sequence ID" value="KAJ5110289.1"/>
    <property type="molecule type" value="Genomic_DNA"/>
</dbReference>
<dbReference type="PANTHER" id="PTHR43785:SF2">
    <property type="entry name" value="TYPE-1 GLUTAMINE SYNTHETASE 1"/>
    <property type="match status" value="1"/>
</dbReference>
<keyword evidence="1" id="KW-0436">Ligase</keyword>
<dbReference type="GO" id="GO:0004356">
    <property type="term" value="F:glutamine synthetase activity"/>
    <property type="evidence" value="ECO:0007669"/>
    <property type="project" value="InterPro"/>
</dbReference>
<dbReference type="Gene3D" id="3.30.590.10">
    <property type="entry name" value="Glutamine synthetase/guanido kinase, catalytic domain"/>
    <property type="match status" value="1"/>
</dbReference>
<dbReference type="PANTHER" id="PTHR43785">
    <property type="entry name" value="GAMMA-GLUTAMYLPUTRESCINE SYNTHETASE"/>
    <property type="match status" value="1"/>
</dbReference>
<gene>
    <name evidence="5" type="ORF">N7532_002934</name>
</gene>